<keyword evidence="2" id="KW-0238">DNA-binding</keyword>
<dbReference type="RefSeq" id="WP_141413318.1">
    <property type="nucleotide sequence ID" value="NZ_AP019735.1"/>
</dbReference>
<dbReference type="STRING" id="1118061.GCA_000311925_00278"/>
<dbReference type="KEGG" id="acou:A5CBH24_23700"/>
<dbReference type="InterPro" id="IPR006628">
    <property type="entry name" value="PUR-bd_fam"/>
</dbReference>
<dbReference type="GO" id="GO:0000977">
    <property type="term" value="F:RNA polymerase II transcription regulatory region sequence-specific DNA binding"/>
    <property type="evidence" value="ECO:0007669"/>
    <property type="project" value="InterPro"/>
</dbReference>
<dbReference type="GeneID" id="78343087"/>
<gene>
    <name evidence="3" type="ORF">A5CBH24_23700</name>
</gene>
<accession>A0A3D3YNH4</accession>
<evidence type="ECO:0000313" key="3">
    <source>
        <dbReference type="EMBL" id="BBL05057.1"/>
    </source>
</evidence>
<dbReference type="Gene3D" id="3.10.450.700">
    <property type="match status" value="1"/>
</dbReference>
<dbReference type="Pfam" id="PF11680">
    <property type="entry name" value="DUF3276"/>
    <property type="match status" value="1"/>
</dbReference>
<reference evidence="4" key="1">
    <citation type="submission" date="2019-06" db="EMBL/GenBank/DDBJ databases">
        <title>Alistipes onderdonkii subsp. vulgaris subsp. nov., Alistipes dispar sp. nov. and Alistipes communis sp. nov., isolated from human faeces, and creation of Alistipes onderdonkii subsp. onderdonkii subsp. nov.</title>
        <authorList>
            <person name="Sakamoto M."/>
            <person name="Ikeyama N."/>
            <person name="Ogata Y."/>
            <person name="Suda W."/>
            <person name="Iino T."/>
            <person name="Hattori M."/>
            <person name="Ohkuma M."/>
        </authorList>
    </citation>
    <scope>NUCLEOTIDE SEQUENCE [LARGE SCALE GENOMIC DNA]</scope>
    <source>
        <strain evidence="4">5CBH24</strain>
    </source>
</reference>
<sequence>MFSRTDIPRKESEEVGEHILTKAVKAGRRTYFFDVRATRGNDYYLTITESRKTTVADGSVVFDRHKIFLYKEDFARFDRTLREVLDFIAACQRADEASARQKTEVPVSE</sequence>
<accession>A0A4Y1WVV9</accession>
<evidence type="ECO:0000256" key="2">
    <source>
        <dbReference type="ARBA" id="ARBA00023125"/>
    </source>
</evidence>
<dbReference type="AlphaFoldDB" id="A0A3D3YNH4"/>
<evidence type="ECO:0000313" key="4">
    <source>
        <dbReference type="Proteomes" id="UP000318946"/>
    </source>
</evidence>
<accession>A0A4Y1XMS7</accession>
<comment type="similarity">
    <text evidence="1">Belongs to the PUR DNA-binding protein family.</text>
</comment>
<keyword evidence="4" id="KW-1185">Reference proteome</keyword>
<name>A0A3D3YNH4_9BACT</name>
<dbReference type="EMBL" id="AP019735">
    <property type="protein sequence ID" value="BBL05057.1"/>
    <property type="molecule type" value="Genomic_DNA"/>
</dbReference>
<protein>
    <submittedName>
        <fullName evidence="3">Uncharacterized protein</fullName>
    </submittedName>
</protein>
<proteinExistence type="inferred from homology"/>
<dbReference type="GO" id="GO:0032422">
    <property type="term" value="F:purine-rich negative regulatory element binding"/>
    <property type="evidence" value="ECO:0007669"/>
    <property type="project" value="InterPro"/>
</dbReference>
<evidence type="ECO:0000256" key="1">
    <source>
        <dbReference type="ARBA" id="ARBA00009251"/>
    </source>
</evidence>
<organism evidence="3 4">
    <name type="scientific">Alistipes communis</name>
    <dbReference type="NCBI Taxonomy" id="2585118"/>
    <lineage>
        <taxon>Bacteria</taxon>
        <taxon>Pseudomonadati</taxon>
        <taxon>Bacteroidota</taxon>
        <taxon>Bacteroidia</taxon>
        <taxon>Bacteroidales</taxon>
        <taxon>Rikenellaceae</taxon>
        <taxon>Alistipes</taxon>
    </lineage>
</organism>
<dbReference type="OrthoDB" id="765973at2"/>
<dbReference type="Proteomes" id="UP000318946">
    <property type="component" value="Chromosome"/>
</dbReference>